<dbReference type="CDD" id="cd03244">
    <property type="entry name" value="ABCC_MRP_domain2"/>
    <property type="match status" value="1"/>
</dbReference>
<evidence type="ECO:0000256" key="9">
    <source>
        <dbReference type="SAM" id="MobiDB-lite"/>
    </source>
</evidence>
<dbReference type="PROSITE" id="PS00211">
    <property type="entry name" value="ABC_TRANSPORTER_1"/>
    <property type="match status" value="1"/>
</dbReference>
<dbReference type="Pfam" id="PF00664">
    <property type="entry name" value="ABC_membrane"/>
    <property type="match status" value="2"/>
</dbReference>
<organism evidence="13 14">
    <name type="scientific">Podila minutissima</name>
    <dbReference type="NCBI Taxonomy" id="64525"/>
    <lineage>
        <taxon>Eukaryota</taxon>
        <taxon>Fungi</taxon>
        <taxon>Fungi incertae sedis</taxon>
        <taxon>Mucoromycota</taxon>
        <taxon>Mortierellomycotina</taxon>
        <taxon>Mortierellomycetes</taxon>
        <taxon>Mortierellales</taxon>
        <taxon>Mortierellaceae</taxon>
        <taxon>Podila</taxon>
    </lineage>
</organism>
<feature type="transmembrane region" description="Helical" evidence="10">
    <location>
        <begin position="71"/>
        <end position="92"/>
    </location>
</feature>
<evidence type="ECO:0000313" key="14">
    <source>
        <dbReference type="Proteomes" id="UP000696485"/>
    </source>
</evidence>
<dbReference type="Proteomes" id="UP000696485">
    <property type="component" value="Unassembled WGS sequence"/>
</dbReference>
<dbReference type="Gene3D" id="1.20.1560.10">
    <property type="entry name" value="ABC transporter type 1, transmembrane domain"/>
    <property type="match status" value="2"/>
</dbReference>
<comment type="caution">
    <text evidence="13">The sequence shown here is derived from an EMBL/GenBank/DDBJ whole genome shotgun (WGS) entry which is preliminary data.</text>
</comment>
<evidence type="ECO:0000256" key="8">
    <source>
        <dbReference type="ARBA" id="ARBA00023136"/>
    </source>
</evidence>
<comment type="subcellular location">
    <subcellularLocation>
        <location evidence="1">Vacuole membrane</location>
        <topology evidence="1">Multi-pass membrane protein</topology>
    </subcellularLocation>
</comment>
<dbReference type="InterPro" id="IPR036640">
    <property type="entry name" value="ABC1_TM_sf"/>
</dbReference>
<dbReference type="CDD" id="cd18580">
    <property type="entry name" value="ABC_6TM_ABCC_D2"/>
    <property type="match status" value="1"/>
</dbReference>
<keyword evidence="6" id="KW-0067">ATP-binding</keyword>
<feature type="transmembrane region" description="Helical" evidence="10">
    <location>
        <begin position="912"/>
        <end position="930"/>
    </location>
</feature>
<dbReference type="GO" id="GO:0000329">
    <property type="term" value="C:fungal-type vacuole membrane"/>
    <property type="evidence" value="ECO:0007669"/>
    <property type="project" value="UniProtKB-ARBA"/>
</dbReference>
<keyword evidence="2" id="KW-0813">Transport</keyword>
<dbReference type="SUPFAM" id="SSF52540">
    <property type="entry name" value="P-loop containing nucleoside triphosphate hydrolases"/>
    <property type="match status" value="3"/>
</dbReference>
<evidence type="ECO:0000256" key="2">
    <source>
        <dbReference type="ARBA" id="ARBA00022448"/>
    </source>
</evidence>
<dbReference type="InterPro" id="IPR003593">
    <property type="entry name" value="AAA+_ATPase"/>
</dbReference>
<dbReference type="CDD" id="cd18579">
    <property type="entry name" value="ABC_6TM_ABCC_D1"/>
    <property type="match status" value="1"/>
</dbReference>
<feature type="region of interest" description="Disordered" evidence="9">
    <location>
        <begin position="850"/>
        <end position="878"/>
    </location>
</feature>
<dbReference type="InterPro" id="IPR044746">
    <property type="entry name" value="ABCC_6TM_D1"/>
</dbReference>
<evidence type="ECO:0000256" key="4">
    <source>
        <dbReference type="ARBA" id="ARBA00022737"/>
    </source>
</evidence>
<keyword evidence="5" id="KW-0547">Nucleotide-binding</keyword>
<dbReference type="CDD" id="cd03250">
    <property type="entry name" value="ABCC_MRP_domain1"/>
    <property type="match status" value="1"/>
</dbReference>
<feature type="domain" description="ABC transporter" evidence="11">
    <location>
        <begin position="572"/>
        <end position="794"/>
    </location>
</feature>
<dbReference type="PROSITE" id="PS50929">
    <property type="entry name" value="ABC_TM1F"/>
    <property type="match status" value="2"/>
</dbReference>
<dbReference type="InterPro" id="IPR011527">
    <property type="entry name" value="ABC1_TM_dom"/>
</dbReference>
<reference evidence="13" key="1">
    <citation type="journal article" date="2020" name="Fungal Divers.">
        <title>Resolving the Mortierellaceae phylogeny through synthesis of multi-gene phylogenetics and phylogenomics.</title>
        <authorList>
            <person name="Vandepol N."/>
            <person name="Liber J."/>
            <person name="Desiro A."/>
            <person name="Na H."/>
            <person name="Kennedy M."/>
            <person name="Barry K."/>
            <person name="Grigoriev I.V."/>
            <person name="Miller A.N."/>
            <person name="O'Donnell K."/>
            <person name="Stajich J.E."/>
            <person name="Bonito G."/>
        </authorList>
    </citation>
    <scope>NUCLEOTIDE SEQUENCE</scope>
    <source>
        <strain evidence="13">NVP1</strain>
    </source>
</reference>
<feature type="domain" description="ABC transporter" evidence="11">
    <location>
        <begin position="1231"/>
        <end position="1503"/>
    </location>
</feature>
<accession>A0A9P5SR92</accession>
<evidence type="ECO:0000256" key="7">
    <source>
        <dbReference type="ARBA" id="ARBA00022989"/>
    </source>
</evidence>
<dbReference type="FunFam" id="1.20.1560.10:FF:000013">
    <property type="entry name" value="ABC transporter C family member 2"/>
    <property type="match status" value="1"/>
</dbReference>
<dbReference type="FunFam" id="1.20.1560.10:FF:000006">
    <property type="entry name" value="ATP-binding cassette, sub-family C (CFTR/MRP), member 9"/>
    <property type="match status" value="1"/>
</dbReference>
<sequence>MAGFLACVFFLARIYYLRTKLRPHTLGRTGYIYWPTQLAMALAAGITFTQGIAVSAVLLNHSEHKYHIRSSTSIFTFYVWSIVSALAIIRTTIDLDLGEPHPEFILHCAFPPVLSLGLTIEAWPRGHTAVQENSGASEYDKANIFSRLMYHFFQPLVRIGIKRPLTVPDLANLLSDDQKTINAYSALATRWNRRVYKYRSTPHQSPPSLFWTILRTYALSMVSFILCRFVIIFLTYVQPLILSELLNYLQDHTSKPVNYGFMLAFGLFLFPLGVVLLFTYNRFQMFMSSVTIKAALISMIYRKALRLSPGARQQSTTGEITNHMAVDAEVWGDSLIYLSMWLAIPLELGIALYLLYSYLGWSMLAGVFIMVALLPLQGWQAKVYESMQGAKLAAMDKRTRQTTEVLSGIKVTKLYGWESAFLKRILTIRKVELGALKKLGLVQASMDVSFIASNLVISLLTFGVYIRWGGPDFTPGVLTPQKVFVSMTLFSLLRNPIQYLSEATTTTVVVAVATKRLQEFLLREELDENSVLRFNNLPKDPLEPVVLIKQADFSWYSHAVDIPFASEHQGLLSGQDDHSSTREEITLQSINLQVRNGTLAAIVGRVGQGKSSLFSALLGEMYKLQGKVQISGRLAYVPQQAWIINASLRENILFGNTYDESRYNAVVTACGLTPDIAVLPAGDMTEIGERGINLSGGQKQRVSLARAAYDDADIYLLDDPLSAVDAHVDQHLWEHLIGPTGLLKDKARILATHGVNHLKEADHIVVLKGGAIAEQGHYSDLMQKREIFYQLIKEYTMTHRHEFKERFQRSASVSSAKGHKTDVVHDTEGGAATSNSSSILLDRELGTDVKDETEASGDETEASLSDLSCDHVDSKTNPKKSGAELVAAEKLKDGAVGWHIAMIYVKAVTYKTGLLILLLFILAQMCLVGSNLWLKHWIKLTEDPEHSPPLSLFLCVYSLLTVCYISFYTVLMCLGYSVARIRASEILHAEFLSKILRLPMSFFDTTPLGRILNRFSGDIATIDERIPSKMVQSLYFGITVASTLLLISFTTPMFMILIPFLVLGYGMIQSRLLVVSRSLIRIHSVSKSPVFQHFNETLNGISTIRAMQLQKQFVLVNASKADNMANNFVATMTVKRWAEIQLRLLSTGVVLCAAVLAVVGRDRVDASLVGLTLSFAMTFTEEVSSLVRISSDLQNHLVSVERVVEYTELRTEALATTAVALPKNWPHEGHIVFRNYSTRYREGLDLVIKNISIDIRPGEKIGIVGRTGAGKSSLTLALFRIIEAANSYWAKASDNSEPQLDEYKINRSSPVTRVGIDSGEDEDGGSIEIDGADISFVGLEDLRQHLAIIPQDPTLFAGTVRDNLDPFAEVTDVELWEALERSHLKLYIQSLPGGLSHEVLQGGENFSIGQRSLICLARALLRKTKILVLDEATAAVDIETDQLIQRTIREEFRERTILTIAHRVKTVMDSDRILVLDQGRVKEFEAPQVLLKNHESSFYKLAQQAGEI</sequence>
<feature type="domain" description="ABC transmembrane type-1" evidence="12">
    <location>
        <begin position="914"/>
        <end position="1195"/>
    </location>
</feature>
<dbReference type="GO" id="GO:0140359">
    <property type="term" value="F:ABC-type transporter activity"/>
    <property type="evidence" value="ECO:0007669"/>
    <property type="project" value="InterPro"/>
</dbReference>
<feature type="domain" description="ABC transmembrane type-1" evidence="12">
    <location>
        <begin position="225"/>
        <end position="506"/>
    </location>
</feature>
<feature type="transmembrane region" description="Helical" evidence="10">
    <location>
        <begin position="38"/>
        <end position="59"/>
    </location>
</feature>
<evidence type="ECO:0000256" key="1">
    <source>
        <dbReference type="ARBA" id="ARBA00004128"/>
    </source>
</evidence>
<dbReference type="GO" id="GO:0016887">
    <property type="term" value="F:ATP hydrolysis activity"/>
    <property type="evidence" value="ECO:0007669"/>
    <property type="project" value="InterPro"/>
</dbReference>
<dbReference type="InterPro" id="IPR003439">
    <property type="entry name" value="ABC_transporter-like_ATP-bd"/>
</dbReference>
<feature type="transmembrane region" description="Helical" evidence="10">
    <location>
        <begin position="1033"/>
        <end position="1050"/>
    </location>
</feature>
<evidence type="ECO:0000259" key="12">
    <source>
        <dbReference type="PROSITE" id="PS50929"/>
    </source>
</evidence>
<dbReference type="Pfam" id="PF00005">
    <property type="entry name" value="ABC_tran"/>
    <property type="match status" value="3"/>
</dbReference>
<keyword evidence="4" id="KW-0677">Repeat</keyword>
<keyword evidence="7 10" id="KW-1133">Transmembrane helix</keyword>
<feature type="transmembrane region" description="Helical" evidence="10">
    <location>
        <begin position="950"/>
        <end position="974"/>
    </location>
</feature>
<feature type="transmembrane region" description="Helical" evidence="10">
    <location>
        <begin position="361"/>
        <end position="379"/>
    </location>
</feature>
<feature type="region of interest" description="Disordered" evidence="9">
    <location>
        <begin position="808"/>
        <end position="834"/>
    </location>
</feature>
<dbReference type="InterPro" id="IPR044726">
    <property type="entry name" value="ABCC_6TM_D2"/>
</dbReference>
<name>A0A9P5SR92_9FUNG</name>
<evidence type="ECO:0000256" key="3">
    <source>
        <dbReference type="ARBA" id="ARBA00022692"/>
    </source>
</evidence>
<dbReference type="GO" id="GO:0005524">
    <property type="term" value="F:ATP binding"/>
    <property type="evidence" value="ECO:0007669"/>
    <property type="project" value="UniProtKB-KW"/>
</dbReference>
<feature type="transmembrane region" description="Helical" evidence="10">
    <location>
        <begin position="257"/>
        <end position="280"/>
    </location>
</feature>
<dbReference type="InterPro" id="IPR017871">
    <property type="entry name" value="ABC_transporter-like_CS"/>
</dbReference>
<gene>
    <name evidence="13" type="primary">ABCC1_2</name>
    <name evidence="13" type="ORF">BG006_001836</name>
</gene>
<evidence type="ECO:0000256" key="6">
    <source>
        <dbReference type="ARBA" id="ARBA00022840"/>
    </source>
</evidence>
<dbReference type="PROSITE" id="PS50893">
    <property type="entry name" value="ABC_TRANSPORTER_2"/>
    <property type="match status" value="2"/>
</dbReference>
<dbReference type="SMART" id="SM00382">
    <property type="entry name" value="AAA"/>
    <property type="match status" value="2"/>
</dbReference>
<dbReference type="InterPro" id="IPR050173">
    <property type="entry name" value="ABC_transporter_C-like"/>
</dbReference>
<evidence type="ECO:0000256" key="5">
    <source>
        <dbReference type="ARBA" id="ARBA00022741"/>
    </source>
</evidence>
<dbReference type="PANTHER" id="PTHR24223">
    <property type="entry name" value="ATP-BINDING CASSETTE SUB-FAMILY C"/>
    <property type="match status" value="1"/>
</dbReference>
<feature type="transmembrane region" description="Helical" evidence="10">
    <location>
        <begin position="104"/>
        <end position="123"/>
    </location>
</feature>
<evidence type="ECO:0000259" key="11">
    <source>
        <dbReference type="PROSITE" id="PS50893"/>
    </source>
</evidence>
<dbReference type="Gene3D" id="3.40.50.300">
    <property type="entry name" value="P-loop containing nucleotide triphosphate hydrolases"/>
    <property type="match status" value="2"/>
</dbReference>
<protein>
    <submittedName>
        <fullName evidence="13">Multidrug resistance-associated protein 1</fullName>
    </submittedName>
</protein>
<dbReference type="FunFam" id="3.40.50.300:FF:000163">
    <property type="entry name" value="Multidrug resistance-associated protein member 4"/>
    <property type="match status" value="1"/>
</dbReference>
<feature type="transmembrane region" description="Helical" evidence="10">
    <location>
        <begin position="217"/>
        <end position="237"/>
    </location>
</feature>
<keyword evidence="8 10" id="KW-0472">Membrane</keyword>
<dbReference type="SUPFAM" id="SSF90123">
    <property type="entry name" value="ABC transporter transmembrane region"/>
    <property type="match status" value="2"/>
</dbReference>
<proteinExistence type="predicted"/>
<dbReference type="PANTHER" id="PTHR24223:SF443">
    <property type="entry name" value="MULTIDRUG-RESISTANCE LIKE PROTEIN 1, ISOFORM I"/>
    <property type="match status" value="1"/>
</dbReference>
<dbReference type="EMBL" id="JAAAUY010000139">
    <property type="protein sequence ID" value="KAF9334600.1"/>
    <property type="molecule type" value="Genomic_DNA"/>
</dbReference>
<feature type="compositionally biased region" description="Basic and acidic residues" evidence="9">
    <location>
        <begin position="819"/>
        <end position="828"/>
    </location>
</feature>
<dbReference type="InterPro" id="IPR027417">
    <property type="entry name" value="P-loop_NTPase"/>
</dbReference>
<keyword evidence="3 10" id="KW-0812">Transmembrane</keyword>
<evidence type="ECO:0000256" key="10">
    <source>
        <dbReference type="SAM" id="Phobius"/>
    </source>
</evidence>
<evidence type="ECO:0000313" key="13">
    <source>
        <dbReference type="EMBL" id="KAF9334600.1"/>
    </source>
</evidence>
<keyword evidence="14" id="KW-1185">Reference proteome</keyword>
<dbReference type="FunFam" id="3.40.50.300:FF:000997">
    <property type="entry name" value="Multidrug resistance-associated protein 1"/>
    <property type="match status" value="1"/>
</dbReference>
<feature type="transmembrane region" description="Helical" evidence="10">
    <location>
        <begin position="448"/>
        <end position="468"/>
    </location>
</feature>